<gene>
    <name evidence="1" type="ORF">LCGC14_2567610</name>
</gene>
<name>A0A0F9DB39_9ZZZZ</name>
<evidence type="ECO:0000313" key="1">
    <source>
        <dbReference type="EMBL" id="KKL09263.1"/>
    </source>
</evidence>
<sequence>MKLETVYEIRTVIRGRIDRRIFVNSLPELHDKFRSIDSSTTVYVFKTVKDGDGNIISSNRLDCKIHNNGFVVKSQDV</sequence>
<protein>
    <submittedName>
        <fullName evidence="1">Uncharacterized protein</fullName>
    </submittedName>
</protein>
<comment type="caution">
    <text evidence="1">The sequence shown here is derived from an EMBL/GenBank/DDBJ whole genome shotgun (WGS) entry which is preliminary data.</text>
</comment>
<accession>A0A0F9DB39</accession>
<reference evidence="1" key="1">
    <citation type="journal article" date="2015" name="Nature">
        <title>Complex archaea that bridge the gap between prokaryotes and eukaryotes.</title>
        <authorList>
            <person name="Spang A."/>
            <person name="Saw J.H."/>
            <person name="Jorgensen S.L."/>
            <person name="Zaremba-Niedzwiedzka K."/>
            <person name="Martijn J."/>
            <person name="Lind A.E."/>
            <person name="van Eijk R."/>
            <person name="Schleper C."/>
            <person name="Guy L."/>
            <person name="Ettema T.J."/>
        </authorList>
    </citation>
    <scope>NUCLEOTIDE SEQUENCE</scope>
</reference>
<dbReference type="EMBL" id="LAZR01042553">
    <property type="protein sequence ID" value="KKL09263.1"/>
    <property type="molecule type" value="Genomic_DNA"/>
</dbReference>
<proteinExistence type="predicted"/>
<dbReference type="AlphaFoldDB" id="A0A0F9DB39"/>
<organism evidence="1">
    <name type="scientific">marine sediment metagenome</name>
    <dbReference type="NCBI Taxonomy" id="412755"/>
    <lineage>
        <taxon>unclassified sequences</taxon>
        <taxon>metagenomes</taxon>
        <taxon>ecological metagenomes</taxon>
    </lineage>
</organism>